<comment type="caution">
    <text evidence="1">The sequence shown here is derived from an EMBL/GenBank/DDBJ whole genome shotgun (WGS) entry which is preliminary data.</text>
</comment>
<proteinExistence type="predicted"/>
<dbReference type="EMBL" id="CARXXK010000001">
    <property type="protein sequence ID" value="CAI6344838.1"/>
    <property type="molecule type" value="Genomic_DNA"/>
</dbReference>
<organism evidence="1 3">
    <name type="scientific">Macrosiphum euphorbiae</name>
    <name type="common">potato aphid</name>
    <dbReference type="NCBI Taxonomy" id="13131"/>
    <lineage>
        <taxon>Eukaryota</taxon>
        <taxon>Metazoa</taxon>
        <taxon>Ecdysozoa</taxon>
        <taxon>Arthropoda</taxon>
        <taxon>Hexapoda</taxon>
        <taxon>Insecta</taxon>
        <taxon>Pterygota</taxon>
        <taxon>Neoptera</taxon>
        <taxon>Paraneoptera</taxon>
        <taxon>Hemiptera</taxon>
        <taxon>Sternorrhyncha</taxon>
        <taxon>Aphidomorpha</taxon>
        <taxon>Aphidoidea</taxon>
        <taxon>Aphididae</taxon>
        <taxon>Macrosiphini</taxon>
        <taxon>Macrosiphum</taxon>
    </lineage>
</organism>
<dbReference type="Proteomes" id="UP001160148">
    <property type="component" value="Unassembled WGS sequence"/>
</dbReference>
<name>A0AAV0VKY6_9HEMI</name>
<sequence>MSKKSKRSPPNVIYKDRFIFGEFHQLYPQLRADKVMFRAYTRMNTDTFDYIAEHITPIVQKEYSNFQDPITVEERLLITIRYKCNSIRYMNNKL</sequence>
<evidence type="ECO:0000313" key="3">
    <source>
        <dbReference type="Proteomes" id="UP001160148"/>
    </source>
</evidence>
<dbReference type="EMBL" id="CARXXK010000004">
    <property type="protein sequence ID" value="CAI6367491.1"/>
    <property type="molecule type" value="Genomic_DNA"/>
</dbReference>
<dbReference type="AlphaFoldDB" id="A0AAV0VKY6"/>
<reference evidence="1 3" key="1">
    <citation type="submission" date="2023-01" db="EMBL/GenBank/DDBJ databases">
        <authorList>
            <person name="Whitehead M."/>
        </authorList>
    </citation>
    <scope>NUCLEOTIDE SEQUENCE [LARGE SCALE GENOMIC DNA]</scope>
</reference>
<keyword evidence="3" id="KW-1185">Reference proteome</keyword>
<evidence type="ECO:0000313" key="2">
    <source>
        <dbReference type="EMBL" id="CAI6367491.1"/>
    </source>
</evidence>
<accession>A0AAV0VKY6</accession>
<protein>
    <submittedName>
        <fullName evidence="1">Uncharacterized protein</fullName>
    </submittedName>
</protein>
<gene>
    <name evidence="1" type="ORF">MEUPH1_LOCUS1919</name>
    <name evidence="2" type="ORF">MEUPH1_LOCUS21960</name>
</gene>
<evidence type="ECO:0000313" key="1">
    <source>
        <dbReference type="EMBL" id="CAI6344838.1"/>
    </source>
</evidence>